<evidence type="ECO:0008006" key="3">
    <source>
        <dbReference type="Google" id="ProtNLM"/>
    </source>
</evidence>
<sequence length="155" mass="16561">MIDPFSVWSRMFAAGVEMQSTWLRGLETVQASGAVIGARTDKMRDAATSPLTTDVAEFARIVPEKVEAFSRSAAAIARDGMAMQAAWATQMQRVGEMMLLGRMPTIGEASRLMTQSADYAVGAMTAGAKLGRGALAPVHRTATGNARRLKRAKAK</sequence>
<organism evidence="1 2">
    <name type="scientific">Sphingomonas montanisoli</name>
    <dbReference type="NCBI Taxonomy" id="2606412"/>
    <lineage>
        <taxon>Bacteria</taxon>
        <taxon>Pseudomonadati</taxon>
        <taxon>Pseudomonadota</taxon>
        <taxon>Alphaproteobacteria</taxon>
        <taxon>Sphingomonadales</taxon>
        <taxon>Sphingomonadaceae</taxon>
        <taxon>Sphingomonas</taxon>
    </lineage>
</organism>
<evidence type="ECO:0000313" key="1">
    <source>
        <dbReference type="EMBL" id="TZG27646.1"/>
    </source>
</evidence>
<dbReference type="RefSeq" id="WP_149521858.1">
    <property type="nucleotide sequence ID" value="NZ_VTOU01000002.1"/>
</dbReference>
<name>A0A5D9C8I1_9SPHN</name>
<dbReference type="AlphaFoldDB" id="A0A5D9C8I1"/>
<gene>
    <name evidence="1" type="ORF">FYJ91_08705</name>
</gene>
<comment type="caution">
    <text evidence="1">The sequence shown here is derived from an EMBL/GenBank/DDBJ whole genome shotgun (WGS) entry which is preliminary data.</text>
</comment>
<dbReference type="Proteomes" id="UP000322077">
    <property type="component" value="Unassembled WGS sequence"/>
</dbReference>
<keyword evidence="2" id="KW-1185">Reference proteome</keyword>
<dbReference type="EMBL" id="VTOU01000002">
    <property type="protein sequence ID" value="TZG27646.1"/>
    <property type="molecule type" value="Genomic_DNA"/>
</dbReference>
<evidence type="ECO:0000313" key="2">
    <source>
        <dbReference type="Proteomes" id="UP000322077"/>
    </source>
</evidence>
<protein>
    <recommendedName>
        <fullName evidence="3">Phasin family protein</fullName>
    </recommendedName>
</protein>
<accession>A0A5D9C8I1</accession>
<reference evidence="1 2" key="1">
    <citation type="submission" date="2019-08" db="EMBL/GenBank/DDBJ databases">
        <authorList>
            <person name="Wang G."/>
            <person name="Xu Z."/>
        </authorList>
    </citation>
    <scope>NUCLEOTIDE SEQUENCE [LARGE SCALE GENOMIC DNA]</scope>
    <source>
        <strain evidence="1 2">ZX</strain>
    </source>
</reference>
<proteinExistence type="predicted"/>